<evidence type="ECO:0000313" key="2">
    <source>
        <dbReference type="Proteomes" id="UP000274822"/>
    </source>
</evidence>
<reference evidence="1 2" key="1">
    <citation type="journal article" date="2018" name="New Phytol.">
        <title>Phylogenomics of Endogonaceae and evolution of mycorrhizas within Mucoromycota.</title>
        <authorList>
            <person name="Chang Y."/>
            <person name="Desiro A."/>
            <person name="Na H."/>
            <person name="Sandor L."/>
            <person name="Lipzen A."/>
            <person name="Clum A."/>
            <person name="Barry K."/>
            <person name="Grigoriev I.V."/>
            <person name="Martin F.M."/>
            <person name="Stajich J.E."/>
            <person name="Smith M.E."/>
            <person name="Bonito G."/>
            <person name="Spatafora J.W."/>
        </authorList>
    </citation>
    <scope>NUCLEOTIDE SEQUENCE [LARGE SCALE GENOMIC DNA]</scope>
    <source>
        <strain evidence="1 2">AD002</strain>
    </source>
</reference>
<dbReference type="EMBL" id="RBNJ01013267">
    <property type="protein sequence ID" value="RUS25343.1"/>
    <property type="molecule type" value="Genomic_DNA"/>
</dbReference>
<dbReference type="AlphaFoldDB" id="A0A433Q6C6"/>
<dbReference type="Proteomes" id="UP000274822">
    <property type="component" value="Unassembled WGS sequence"/>
</dbReference>
<protein>
    <submittedName>
        <fullName evidence="1">Uncharacterized protein</fullName>
    </submittedName>
</protein>
<evidence type="ECO:0000313" key="1">
    <source>
        <dbReference type="EMBL" id="RUS25343.1"/>
    </source>
</evidence>
<gene>
    <name evidence="1" type="ORF">BC938DRAFT_472306</name>
</gene>
<sequence>MPEPRIHEYFKRKSSEWNILAFLEECDEEIYQSKISYYLKSLQRISQSEKGRRQERAKALNGGVEWTSKVHVHSSLQSQATKLVVGRRQSPKFVWCSSLQSQSATSPTRARASYEFVWRSSLPSQPGGIKQADRISSSCW</sequence>
<accession>A0A433Q6C6</accession>
<organism evidence="1 2">
    <name type="scientific">Jimgerdemannia flammicorona</name>
    <dbReference type="NCBI Taxonomy" id="994334"/>
    <lineage>
        <taxon>Eukaryota</taxon>
        <taxon>Fungi</taxon>
        <taxon>Fungi incertae sedis</taxon>
        <taxon>Mucoromycota</taxon>
        <taxon>Mucoromycotina</taxon>
        <taxon>Endogonomycetes</taxon>
        <taxon>Endogonales</taxon>
        <taxon>Endogonaceae</taxon>
        <taxon>Jimgerdemannia</taxon>
    </lineage>
</organism>
<keyword evidence="2" id="KW-1185">Reference proteome</keyword>
<proteinExistence type="predicted"/>
<name>A0A433Q6C6_9FUNG</name>
<comment type="caution">
    <text evidence="1">The sequence shown here is derived from an EMBL/GenBank/DDBJ whole genome shotgun (WGS) entry which is preliminary data.</text>
</comment>